<evidence type="ECO:0000256" key="1">
    <source>
        <dbReference type="ARBA" id="ARBA00023172"/>
    </source>
</evidence>
<dbReference type="GO" id="GO:0006310">
    <property type="term" value="P:DNA recombination"/>
    <property type="evidence" value="ECO:0007669"/>
    <property type="project" value="UniProtKB-KW"/>
</dbReference>
<dbReference type="GO" id="GO:0003677">
    <property type="term" value="F:DNA binding"/>
    <property type="evidence" value="ECO:0007669"/>
    <property type="project" value="InterPro"/>
</dbReference>
<evidence type="ECO:0000313" key="3">
    <source>
        <dbReference type="EMBL" id="EJQ71886.1"/>
    </source>
</evidence>
<reference evidence="3 4" key="1">
    <citation type="submission" date="2012-04" db="EMBL/GenBank/DDBJ databases">
        <title>The Genome Sequence of Bacillus cereus HuA4-10.</title>
        <authorList>
            <consortium name="The Broad Institute Genome Sequencing Platform"/>
            <consortium name="The Broad Institute Genome Sequencing Center for Infectious Disease"/>
            <person name="Feldgarden M."/>
            <person name="Van der Auwera G.A."/>
            <person name="Mahillon J."/>
            <person name="Duprez V."/>
            <person name="Timmery S."/>
            <person name="Mattelet C."/>
            <person name="Dierick K."/>
            <person name="Sun M."/>
            <person name="Yu Z."/>
            <person name="Zhu L."/>
            <person name="Hu X."/>
            <person name="Shank E.B."/>
            <person name="Swiecicka I."/>
            <person name="Hansen B.M."/>
            <person name="Andrup L."/>
            <person name="Young S.K."/>
            <person name="Zeng Q."/>
            <person name="Gargeya S."/>
            <person name="Fitzgerald M."/>
            <person name="Haas B."/>
            <person name="Abouelleil A."/>
            <person name="Alvarado L."/>
            <person name="Arachchi H.M."/>
            <person name="Berlin A."/>
            <person name="Chapman S.B."/>
            <person name="Goldberg J."/>
            <person name="Griggs A."/>
            <person name="Gujja S."/>
            <person name="Hansen M."/>
            <person name="Howarth C."/>
            <person name="Imamovic A."/>
            <person name="Larimer J."/>
            <person name="McCowen C."/>
            <person name="Montmayeur A."/>
            <person name="Murphy C."/>
            <person name="Neiman D."/>
            <person name="Pearson M."/>
            <person name="Priest M."/>
            <person name="Roberts A."/>
            <person name="Saif S."/>
            <person name="Shea T."/>
            <person name="Sisk P."/>
            <person name="Sykes S."/>
            <person name="Wortman J."/>
            <person name="Nusbaum C."/>
            <person name="Birren B."/>
        </authorList>
    </citation>
    <scope>NUCLEOTIDE SEQUENCE [LARGE SCALE GENOMIC DNA]</scope>
    <source>
        <strain evidence="3 4">HuA4-10</strain>
    </source>
</reference>
<dbReference type="HOGENOM" id="CLU_2231026_0_0_9"/>
<dbReference type="Gene3D" id="1.10.443.10">
    <property type="entry name" value="Intergrase catalytic core"/>
    <property type="match status" value="1"/>
</dbReference>
<keyword evidence="1" id="KW-0233">DNA recombination</keyword>
<feature type="domain" description="Tyr recombinase" evidence="2">
    <location>
        <begin position="6"/>
        <end position="105"/>
    </location>
</feature>
<dbReference type="Pfam" id="PF00589">
    <property type="entry name" value="Phage_integrase"/>
    <property type="match status" value="1"/>
</dbReference>
<dbReference type="InterPro" id="IPR002104">
    <property type="entry name" value="Integrase_catalytic"/>
</dbReference>
<dbReference type="EMBL" id="AHEA01000055">
    <property type="protein sequence ID" value="EJQ71886.1"/>
    <property type="molecule type" value="Genomic_DNA"/>
</dbReference>
<dbReference type="SUPFAM" id="SSF56349">
    <property type="entry name" value="DNA breaking-rejoining enzymes"/>
    <property type="match status" value="1"/>
</dbReference>
<dbReference type="PROSITE" id="PS51898">
    <property type="entry name" value="TYR_RECOMBINASE"/>
    <property type="match status" value="1"/>
</dbReference>
<protein>
    <recommendedName>
        <fullName evidence="2">Tyr recombinase domain-containing protein</fullName>
    </recommendedName>
</protein>
<evidence type="ECO:0000313" key="4">
    <source>
        <dbReference type="Proteomes" id="UP000006977"/>
    </source>
</evidence>
<name>J8CGG4_BACCE</name>
<evidence type="ECO:0000259" key="2">
    <source>
        <dbReference type="PROSITE" id="PS51898"/>
    </source>
</evidence>
<comment type="caution">
    <text evidence="3">The sequence shown here is derived from an EMBL/GenBank/DDBJ whole genome shotgun (WGS) entry which is preliminary data.</text>
</comment>
<dbReference type="InterPro" id="IPR013762">
    <property type="entry name" value="Integrase-like_cat_sf"/>
</dbReference>
<proteinExistence type="predicted"/>
<organism evidence="3 4">
    <name type="scientific">Bacillus cereus HuA4-10</name>
    <dbReference type="NCBI Taxonomy" id="1053206"/>
    <lineage>
        <taxon>Bacteria</taxon>
        <taxon>Bacillati</taxon>
        <taxon>Bacillota</taxon>
        <taxon>Bacilli</taxon>
        <taxon>Bacillales</taxon>
        <taxon>Bacillaceae</taxon>
        <taxon>Bacillus</taxon>
        <taxon>Bacillus cereus group</taxon>
    </lineage>
</organism>
<dbReference type="PATRIC" id="fig|1053206.3.peg.5744"/>
<accession>J8CGG4</accession>
<dbReference type="AlphaFoldDB" id="J8CGG4"/>
<dbReference type="RefSeq" id="WP_002204553.1">
    <property type="nucleotide sequence ID" value="NZ_JH792151.1"/>
</dbReference>
<dbReference type="GO" id="GO:0015074">
    <property type="term" value="P:DNA integration"/>
    <property type="evidence" value="ECO:0007669"/>
    <property type="project" value="InterPro"/>
</dbReference>
<dbReference type="Proteomes" id="UP000006977">
    <property type="component" value="Unassembled WGS sequence"/>
</dbReference>
<dbReference type="InterPro" id="IPR011010">
    <property type="entry name" value="DNA_brk_join_enz"/>
</dbReference>
<gene>
    <name evidence="3" type="ORF">IGC_05611</name>
</gene>
<sequence>MKRRKEVVSTLSKDQIKLLLSLCDRKTFVGVRDYTIMMLMLDTAIRELANIEVADVKHNEIVIRETKTFFERIVPMSKKLKEQMEICIKIGIKFFSIKAHAIQLE</sequence>